<accession>A0A4C1UR94</accession>
<dbReference type="AlphaFoldDB" id="A0A4C1UR94"/>
<proteinExistence type="predicted"/>
<name>A0A4C1UR94_EUMVA</name>
<dbReference type="EMBL" id="BGZK01000210">
    <property type="protein sequence ID" value="GBP28730.1"/>
    <property type="molecule type" value="Genomic_DNA"/>
</dbReference>
<keyword evidence="2" id="KW-1185">Reference proteome</keyword>
<organism evidence="1 2">
    <name type="scientific">Eumeta variegata</name>
    <name type="common">Bagworm moth</name>
    <name type="synonym">Eumeta japonica</name>
    <dbReference type="NCBI Taxonomy" id="151549"/>
    <lineage>
        <taxon>Eukaryota</taxon>
        <taxon>Metazoa</taxon>
        <taxon>Ecdysozoa</taxon>
        <taxon>Arthropoda</taxon>
        <taxon>Hexapoda</taxon>
        <taxon>Insecta</taxon>
        <taxon>Pterygota</taxon>
        <taxon>Neoptera</taxon>
        <taxon>Endopterygota</taxon>
        <taxon>Lepidoptera</taxon>
        <taxon>Glossata</taxon>
        <taxon>Ditrysia</taxon>
        <taxon>Tineoidea</taxon>
        <taxon>Psychidae</taxon>
        <taxon>Oiketicinae</taxon>
        <taxon>Eumeta</taxon>
    </lineage>
</organism>
<sequence length="178" mass="20262">MGNKRNASARRRRTVIRRRKGIKRLRAATDGTKVIKRSNPEAPRCRLLLIVTSRTLISPCDFKQIEQRFLNGSQITSHTLCIVKHVYLAFSSVVIALSLRDLERCEARVIDLKGLKDNISASRSEIDYKQIEIYLEWAQKQVCRFVTAMSLAHAAPPLTGCVARRDTAYWSSSCGRDR</sequence>
<comment type="caution">
    <text evidence="1">The sequence shown here is derived from an EMBL/GenBank/DDBJ whole genome shotgun (WGS) entry which is preliminary data.</text>
</comment>
<reference evidence="1 2" key="1">
    <citation type="journal article" date="2019" name="Commun. Biol.">
        <title>The bagworm genome reveals a unique fibroin gene that provides high tensile strength.</title>
        <authorList>
            <person name="Kono N."/>
            <person name="Nakamura H."/>
            <person name="Ohtoshi R."/>
            <person name="Tomita M."/>
            <person name="Numata K."/>
            <person name="Arakawa K."/>
        </authorList>
    </citation>
    <scope>NUCLEOTIDE SEQUENCE [LARGE SCALE GENOMIC DNA]</scope>
</reference>
<evidence type="ECO:0000313" key="1">
    <source>
        <dbReference type="EMBL" id="GBP28730.1"/>
    </source>
</evidence>
<dbReference type="Proteomes" id="UP000299102">
    <property type="component" value="Unassembled WGS sequence"/>
</dbReference>
<evidence type="ECO:0000313" key="2">
    <source>
        <dbReference type="Proteomes" id="UP000299102"/>
    </source>
</evidence>
<gene>
    <name evidence="1" type="ORF">EVAR_19772_1</name>
</gene>
<protein>
    <submittedName>
        <fullName evidence="1">Uncharacterized protein</fullName>
    </submittedName>
</protein>